<evidence type="ECO:0000256" key="3">
    <source>
        <dbReference type="ARBA" id="ARBA00007289"/>
    </source>
</evidence>
<proteinExistence type="inferred from homology"/>
<name>A0A6G1I8Y9_9PEZI</name>
<keyword evidence="9" id="KW-1185">Reference proteome</keyword>
<dbReference type="OrthoDB" id="5424991at2759"/>
<dbReference type="EMBL" id="ML996688">
    <property type="protein sequence ID" value="KAF2404455.1"/>
    <property type="molecule type" value="Genomic_DNA"/>
</dbReference>
<evidence type="ECO:0000313" key="9">
    <source>
        <dbReference type="Proteomes" id="UP000799640"/>
    </source>
</evidence>
<comment type="function">
    <text evidence="1">Component of the biogenesis of lysosome-related organelles complex-1 (BLOC-1), a complex that is involved in endosomal cargo sorting.</text>
</comment>
<comment type="subcellular location">
    <subcellularLocation>
        <location evidence="2">Cytoplasm</location>
    </subcellularLocation>
</comment>
<organism evidence="8 9">
    <name type="scientific">Trichodelitschia bisporula</name>
    <dbReference type="NCBI Taxonomy" id="703511"/>
    <lineage>
        <taxon>Eukaryota</taxon>
        <taxon>Fungi</taxon>
        <taxon>Dikarya</taxon>
        <taxon>Ascomycota</taxon>
        <taxon>Pezizomycotina</taxon>
        <taxon>Dothideomycetes</taxon>
        <taxon>Dothideomycetes incertae sedis</taxon>
        <taxon>Phaeotrichales</taxon>
        <taxon>Phaeotrichaceae</taxon>
        <taxon>Trichodelitschia</taxon>
    </lineage>
</organism>
<evidence type="ECO:0000256" key="2">
    <source>
        <dbReference type="ARBA" id="ARBA00004496"/>
    </source>
</evidence>
<evidence type="ECO:0000256" key="7">
    <source>
        <dbReference type="SAM" id="MobiDB-lite"/>
    </source>
</evidence>
<evidence type="ECO:0000256" key="1">
    <source>
        <dbReference type="ARBA" id="ARBA00003807"/>
    </source>
</evidence>
<dbReference type="GO" id="GO:0005737">
    <property type="term" value="C:cytoplasm"/>
    <property type="evidence" value="ECO:0007669"/>
    <property type="project" value="UniProtKB-SubCell"/>
</dbReference>
<keyword evidence="5" id="KW-0963">Cytoplasm</keyword>
<feature type="region of interest" description="Disordered" evidence="7">
    <location>
        <begin position="35"/>
        <end position="57"/>
    </location>
</feature>
<dbReference type="GO" id="GO:0031083">
    <property type="term" value="C:BLOC-1 complex"/>
    <property type="evidence" value="ECO:0007669"/>
    <property type="project" value="InterPro"/>
</dbReference>
<evidence type="ECO:0000313" key="8">
    <source>
        <dbReference type="EMBL" id="KAF2404455.1"/>
    </source>
</evidence>
<dbReference type="InterPro" id="IPR034455">
    <property type="entry name" value="CNL1"/>
</dbReference>
<sequence length="162" mass="17593">MAASSPPHSIPDTQLGLSAGELQLLRYHQHVALGAGGSQHARTQSSHSYAGSSSHTASAASSGAGRLLLDAGSLSALAAHFDRLMASIQQRWMALYQETQTATQSQYDRAGNLIQQADAQIARFHEVLRQIDELQTEFAKVQRIGEIVKGFRARVEALDRHF</sequence>
<evidence type="ECO:0000256" key="5">
    <source>
        <dbReference type="ARBA" id="ARBA00022490"/>
    </source>
</evidence>
<protein>
    <recommendedName>
        <fullName evidence="4">Biogenesis of lysosome-related organelles complex 1 subunit CNL1</fullName>
    </recommendedName>
    <alternativeName>
        <fullName evidence="6">CNO-like protein 1</fullName>
    </alternativeName>
</protein>
<gene>
    <name evidence="8" type="ORF">EJ06DRAFT_568493</name>
</gene>
<dbReference type="GO" id="GO:0007032">
    <property type="term" value="P:endosome organization"/>
    <property type="evidence" value="ECO:0007669"/>
    <property type="project" value="TreeGrafter"/>
</dbReference>
<dbReference type="PANTHER" id="PTHR39145:SF1">
    <property type="entry name" value="BIOGENESIS OF LYSOSOME-RELATED ORGANELLES COMPLEX 1 SUBUNIT CNL1"/>
    <property type="match status" value="1"/>
</dbReference>
<comment type="similarity">
    <text evidence="3">Belongs to the BLOC1S4 family.</text>
</comment>
<reference evidence="8" key="1">
    <citation type="journal article" date="2020" name="Stud. Mycol.">
        <title>101 Dothideomycetes genomes: a test case for predicting lifestyles and emergence of pathogens.</title>
        <authorList>
            <person name="Haridas S."/>
            <person name="Albert R."/>
            <person name="Binder M."/>
            <person name="Bloem J."/>
            <person name="Labutti K."/>
            <person name="Salamov A."/>
            <person name="Andreopoulos B."/>
            <person name="Baker S."/>
            <person name="Barry K."/>
            <person name="Bills G."/>
            <person name="Bluhm B."/>
            <person name="Cannon C."/>
            <person name="Castanera R."/>
            <person name="Culley D."/>
            <person name="Daum C."/>
            <person name="Ezra D."/>
            <person name="Gonzalez J."/>
            <person name="Henrissat B."/>
            <person name="Kuo A."/>
            <person name="Liang C."/>
            <person name="Lipzen A."/>
            <person name="Lutzoni F."/>
            <person name="Magnuson J."/>
            <person name="Mondo S."/>
            <person name="Nolan M."/>
            <person name="Ohm R."/>
            <person name="Pangilinan J."/>
            <person name="Park H.-J."/>
            <person name="Ramirez L."/>
            <person name="Alfaro M."/>
            <person name="Sun H."/>
            <person name="Tritt A."/>
            <person name="Yoshinaga Y."/>
            <person name="Zwiers L.-H."/>
            <person name="Turgeon B."/>
            <person name="Goodwin S."/>
            <person name="Spatafora J."/>
            <person name="Crous P."/>
            <person name="Grigoriev I."/>
        </authorList>
    </citation>
    <scope>NUCLEOTIDE SEQUENCE</scope>
    <source>
        <strain evidence="8">CBS 262.69</strain>
    </source>
</reference>
<dbReference type="AlphaFoldDB" id="A0A6G1I8Y9"/>
<evidence type="ECO:0000256" key="4">
    <source>
        <dbReference type="ARBA" id="ARBA00014971"/>
    </source>
</evidence>
<dbReference type="PANTHER" id="PTHR39145">
    <property type="entry name" value="BIOGENESIS OF LYSOSOME-RELATED ORGANELLES COMPLEX 1 SUBUNIT CNL1"/>
    <property type="match status" value="1"/>
</dbReference>
<dbReference type="Proteomes" id="UP000799640">
    <property type="component" value="Unassembled WGS sequence"/>
</dbReference>
<feature type="compositionally biased region" description="Low complexity" evidence="7">
    <location>
        <begin position="45"/>
        <end position="57"/>
    </location>
</feature>
<accession>A0A6G1I8Y9</accession>
<evidence type="ECO:0000256" key="6">
    <source>
        <dbReference type="ARBA" id="ARBA00029995"/>
    </source>
</evidence>